<evidence type="ECO:0000256" key="6">
    <source>
        <dbReference type="ARBA" id="ARBA00022712"/>
    </source>
</evidence>
<evidence type="ECO:0000256" key="3">
    <source>
        <dbReference type="ARBA" id="ARBA00022528"/>
    </source>
</evidence>
<evidence type="ECO:0000256" key="12">
    <source>
        <dbReference type="ARBA" id="ARBA00055191"/>
    </source>
</evidence>
<keyword evidence="8" id="KW-0067">ATP-binding</keyword>
<evidence type="ECO:0000256" key="7">
    <source>
        <dbReference type="ARBA" id="ARBA00022741"/>
    </source>
</evidence>
<dbReference type="EMBL" id="AB371301">
    <property type="protein sequence ID" value="BAG55007.1"/>
    <property type="molecule type" value="mRNA"/>
</dbReference>
<comment type="catalytic activity">
    <reaction evidence="11">
        <text>dimethylallyl diphosphate + ADP = N(6)-(dimethylallyl)adenosine 5'-diphosphate + diphosphate</text>
        <dbReference type="Rhea" id="RHEA:36327"/>
        <dbReference type="ChEBI" id="CHEBI:33019"/>
        <dbReference type="ChEBI" id="CHEBI:57623"/>
        <dbReference type="ChEBI" id="CHEBI:73533"/>
        <dbReference type="ChEBI" id="CHEBI:456216"/>
        <dbReference type="EC" id="2.5.1.112"/>
    </reaction>
</comment>
<dbReference type="PANTHER" id="PTHR11088:SF74">
    <property type="entry name" value="ADENYLATE ISOPENTENYLTRANSFERASE 5, CHLOROPLASTIC"/>
    <property type="match status" value="1"/>
</dbReference>
<dbReference type="GO" id="GO:0052381">
    <property type="term" value="F:tRNA dimethylallyltransferase activity"/>
    <property type="evidence" value="ECO:0007669"/>
    <property type="project" value="TreeGrafter"/>
</dbReference>
<evidence type="ECO:0000256" key="10">
    <source>
        <dbReference type="ARBA" id="ARBA00051744"/>
    </source>
</evidence>
<organism evidence="14">
    <name type="scientific">Ipomoea nil</name>
    <name type="common">Japanese morning glory</name>
    <name type="synonym">Pharbitis nil</name>
    <dbReference type="NCBI Taxonomy" id="35883"/>
    <lineage>
        <taxon>Eukaryota</taxon>
        <taxon>Viridiplantae</taxon>
        <taxon>Streptophyta</taxon>
        <taxon>Embryophyta</taxon>
        <taxon>Tracheophyta</taxon>
        <taxon>Spermatophyta</taxon>
        <taxon>Magnoliopsida</taxon>
        <taxon>eudicotyledons</taxon>
        <taxon>Gunneridae</taxon>
        <taxon>Pentapetalae</taxon>
        <taxon>asterids</taxon>
        <taxon>lamiids</taxon>
        <taxon>Solanales</taxon>
        <taxon>Convolvulaceae</taxon>
        <taxon>Ipomoeeae</taxon>
        <taxon>Ipomoea</taxon>
    </lineage>
</organism>
<dbReference type="EC" id="2.5.1.112" evidence="13"/>
<dbReference type="Gene3D" id="1.10.287.890">
    <property type="entry name" value="Crystal structure of tRNA isopentenylpyrophosphate transferase (bh2366) domain"/>
    <property type="match status" value="1"/>
</dbReference>
<dbReference type="PANTHER" id="PTHR11088">
    <property type="entry name" value="TRNA DIMETHYLALLYLTRANSFERASE"/>
    <property type="match status" value="1"/>
</dbReference>
<dbReference type="InterPro" id="IPR027417">
    <property type="entry name" value="P-loop_NTPase"/>
</dbReference>
<dbReference type="GO" id="GO:0009691">
    <property type="term" value="P:cytokinin biosynthetic process"/>
    <property type="evidence" value="ECO:0007669"/>
    <property type="project" value="UniProtKB-KW"/>
</dbReference>
<keyword evidence="4" id="KW-0934">Plastid</keyword>
<protein>
    <recommendedName>
        <fullName evidence="13">adenylate dimethylallyltransferase (ADP/ATP-dependent)</fullName>
        <ecNumber evidence="13">2.5.1.112</ecNumber>
    </recommendedName>
</protein>
<dbReference type="GO" id="GO:0009507">
    <property type="term" value="C:chloroplast"/>
    <property type="evidence" value="ECO:0007669"/>
    <property type="project" value="UniProtKB-SubCell"/>
</dbReference>
<keyword evidence="6" id="KW-0203">Cytokinin biosynthesis</keyword>
<evidence type="ECO:0000256" key="1">
    <source>
        <dbReference type="ARBA" id="ARBA00004229"/>
    </source>
</evidence>
<comment type="similarity">
    <text evidence="2">Belongs to the IPP transferase family.</text>
</comment>
<keyword evidence="9" id="KW-0809">Transit peptide</keyword>
<comment type="catalytic activity">
    <reaction evidence="10">
        <text>dimethylallyl diphosphate + ATP = N(6)-(dimethylallyl)adenosine 5'-triphosphate + diphosphate</text>
        <dbReference type="Rhea" id="RHEA:36331"/>
        <dbReference type="ChEBI" id="CHEBI:30616"/>
        <dbReference type="ChEBI" id="CHEBI:33019"/>
        <dbReference type="ChEBI" id="CHEBI:57623"/>
        <dbReference type="ChEBI" id="CHEBI:73532"/>
        <dbReference type="EC" id="2.5.1.112"/>
    </reaction>
</comment>
<proteinExistence type="evidence at transcript level"/>
<dbReference type="GO" id="GO:0005739">
    <property type="term" value="C:mitochondrion"/>
    <property type="evidence" value="ECO:0007669"/>
    <property type="project" value="TreeGrafter"/>
</dbReference>
<evidence type="ECO:0000313" key="14">
    <source>
        <dbReference type="EMBL" id="BAG55007.1"/>
    </source>
</evidence>
<dbReference type="AlphaFoldDB" id="B3XZI4"/>
<dbReference type="Pfam" id="PF01715">
    <property type="entry name" value="IPPT"/>
    <property type="match status" value="1"/>
</dbReference>
<dbReference type="SUPFAM" id="SSF52540">
    <property type="entry name" value="P-loop containing nucleoside triphosphate hydrolases"/>
    <property type="match status" value="1"/>
</dbReference>
<evidence type="ECO:0000256" key="11">
    <source>
        <dbReference type="ARBA" id="ARBA00052386"/>
    </source>
</evidence>
<evidence type="ECO:0000256" key="13">
    <source>
        <dbReference type="ARBA" id="ARBA00066838"/>
    </source>
</evidence>
<dbReference type="Gene3D" id="3.40.50.300">
    <property type="entry name" value="P-loop containing nucleotide triphosphate hydrolases"/>
    <property type="match status" value="1"/>
</dbReference>
<evidence type="ECO:0000256" key="2">
    <source>
        <dbReference type="ARBA" id="ARBA00005842"/>
    </source>
</evidence>
<name>B3XZI4_IPONI</name>
<evidence type="ECO:0000256" key="4">
    <source>
        <dbReference type="ARBA" id="ARBA00022640"/>
    </source>
</evidence>
<sequence length="319" mass="35667">MMSCCFCKQTQPMVSFPSGLNISSRWRKDKVVFVMGATGTGKSRLAIDLATRFVAEVVNSDKMQVYKGLDIVTNKVREEECQGVPHHLLGVVDPNVDFTAADFCRQALQAVDAITRKDRLPIIAGGSNSYIKALVKDHAEFRSKYECCFLWIDVEMPVLYEFVSDRVEKMVEEGLIEEAREFFDPAGDYTRGIKRAIGVPEMDQYFRILEASDERMRQGVLQTGIDNIKANTCKLASCQLQNILRLQSQLEGWNIVHRLDATEAFQKRGGSGAEAYEAWERLVAAPSTMIVHDFICQGTTTTFLAPPTSPNSVLTASPF</sequence>
<keyword evidence="7" id="KW-0547">Nucleotide-binding</keyword>
<gene>
    <name evidence="14" type="primary">PnIPT2</name>
</gene>
<dbReference type="FunFam" id="1.10.287.890:FF:000002">
    <property type="entry name" value="Adenylate isopentenyltransferase 5, chloroplastic"/>
    <property type="match status" value="1"/>
</dbReference>
<dbReference type="GO" id="GO:0005524">
    <property type="term" value="F:ATP binding"/>
    <property type="evidence" value="ECO:0007669"/>
    <property type="project" value="UniProtKB-KW"/>
</dbReference>
<reference evidence="14" key="1">
    <citation type="journal article" date="2008" name="Plant Cell Physiol.">
        <title>The gravity-regulated growth of axillary buds is mediated by a mechanism different from decapitation-induced release.</title>
        <authorList>
            <person name="Kitazawa D."/>
            <person name="Miyazawa Y."/>
            <person name="Fujii N."/>
            <person name="Hoshino A."/>
            <person name="Iida S."/>
            <person name="Nitasaka E."/>
            <person name="Takahashi H."/>
        </authorList>
    </citation>
    <scope>NUCLEOTIDE SEQUENCE</scope>
</reference>
<comment type="subcellular location">
    <subcellularLocation>
        <location evidence="1">Plastid</location>
        <location evidence="1">Chloroplast</location>
    </subcellularLocation>
</comment>
<dbReference type="InterPro" id="IPR039657">
    <property type="entry name" value="Dimethylallyltransferase"/>
</dbReference>
<accession>B3XZI4</accession>
<dbReference type="FunFam" id="3.40.50.300:FF:000816">
    <property type="entry name" value="Adenylate isopentenyltransferase 5, chloroplastic"/>
    <property type="match status" value="1"/>
</dbReference>
<dbReference type="GO" id="GO:0006400">
    <property type="term" value="P:tRNA modification"/>
    <property type="evidence" value="ECO:0007669"/>
    <property type="project" value="TreeGrafter"/>
</dbReference>
<evidence type="ECO:0000256" key="5">
    <source>
        <dbReference type="ARBA" id="ARBA00022679"/>
    </source>
</evidence>
<keyword evidence="3" id="KW-0150">Chloroplast</keyword>
<evidence type="ECO:0000256" key="8">
    <source>
        <dbReference type="ARBA" id="ARBA00022840"/>
    </source>
</evidence>
<evidence type="ECO:0000256" key="9">
    <source>
        <dbReference type="ARBA" id="ARBA00022946"/>
    </source>
</evidence>
<dbReference type="GO" id="GO:0009824">
    <property type="term" value="F:AMP dimethylallyltransferase activity"/>
    <property type="evidence" value="ECO:0007669"/>
    <property type="project" value="UniProtKB-ARBA"/>
</dbReference>
<keyword evidence="5 14" id="KW-0808">Transferase</keyword>
<dbReference type="GO" id="GO:0052622">
    <property type="term" value="F:ATP/ADP dimethylallyltransferase activity"/>
    <property type="evidence" value="ECO:0007669"/>
    <property type="project" value="UniProtKB-EC"/>
</dbReference>
<comment type="function">
    <text evidence="12">Involved in cytokinin biosynthesis. Catalyzes the transfer of an isopentenyl group from dimethylallyl diphosphate (DMAPP) to ATP and ADP.</text>
</comment>